<organism evidence="1 2">
    <name type="scientific">Anabaena azotica FACHB-119</name>
    <dbReference type="NCBI Taxonomy" id="947527"/>
    <lineage>
        <taxon>Bacteria</taxon>
        <taxon>Bacillati</taxon>
        <taxon>Cyanobacteriota</taxon>
        <taxon>Cyanophyceae</taxon>
        <taxon>Nostocales</taxon>
        <taxon>Nostocaceae</taxon>
        <taxon>Anabaena</taxon>
        <taxon>Anabaena azotica</taxon>
    </lineage>
</organism>
<name>A0ABR8CZY1_9NOST</name>
<evidence type="ECO:0000313" key="2">
    <source>
        <dbReference type="Proteomes" id="UP000661112"/>
    </source>
</evidence>
<dbReference type="RefSeq" id="WP_190469246.1">
    <property type="nucleotide sequence ID" value="NZ_JACJSG010000008.1"/>
</dbReference>
<dbReference type="Proteomes" id="UP000661112">
    <property type="component" value="Unassembled WGS sequence"/>
</dbReference>
<accession>A0ABR8CZY1</accession>
<dbReference type="Pfam" id="PF11360">
    <property type="entry name" value="DUF3110"/>
    <property type="match status" value="1"/>
</dbReference>
<comment type="caution">
    <text evidence="1">The sequence shown here is derived from an EMBL/GenBank/DDBJ whole genome shotgun (WGS) entry which is preliminary data.</text>
</comment>
<sequence length="150" mass="17008">MITPMRVFVLIFNANTENEGIHTVRVGDASGGKLRNKILMFESQDDAVRFALMLEAQDFPTPTVEGIDAEEIKEFCESAGYDWEFIPENSDLVIPPEVNVEETDWQADSQYDDEDTDDEIFEADQVPPAQDTEFSATELDNIRRKLEGLL</sequence>
<dbReference type="EMBL" id="JACJSG010000008">
    <property type="protein sequence ID" value="MBD2500448.1"/>
    <property type="molecule type" value="Genomic_DNA"/>
</dbReference>
<dbReference type="InterPro" id="IPR021503">
    <property type="entry name" value="DUF3110"/>
</dbReference>
<reference evidence="1 2" key="1">
    <citation type="journal article" date="2020" name="ISME J.">
        <title>Comparative genomics reveals insights into cyanobacterial evolution and habitat adaptation.</title>
        <authorList>
            <person name="Chen M.Y."/>
            <person name="Teng W.K."/>
            <person name="Zhao L."/>
            <person name="Hu C.X."/>
            <person name="Zhou Y.K."/>
            <person name="Han B.P."/>
            <person name="Song L.R."/>
            <person name="Shu W.S."/>
        </authorList>
    </citation>
    <scope>NUCLEOTIDE SEQUENCE [LARGE SCALE GENOMIC DNA]</scope>
    <source>
        <strain evidence="1 2">FACHB-119</strain>
    </source>
</reference>
<protein>
    <submittedName>
        <fullName evidence="1">DUF3110 domain-containing protein</fullName>
    </submittedName>
</protein>
<proteinExistence type="predicted"/>
<evidence type="ECO:0000313" key="1">
    <source>
        <dbReference type="EMBL" id="MBD2500448.1"/>
    </source>
</evidence>
<keyword evidence="2" id="KW-1185">Reference proteome</keyword>
<gene>
    <name evidence="1" type="ORF">H6G83_07410</name>
</gene>